<dbReference type="RefSeq" id="WP_028858720.1">
    <property type="nucleotide sequence ID" value="NZ_CAJHAQ010000001.1"/>
</dbReference>
<dbReference type="STRING" id="1123034.GCA_000685805_01155"/>
<organism evidence="4 5">
    <name type="scientific">Psychrobacter phenylpyruvicus</name>
    <dbReference type="NCBI Taxonomy" id="29432"/>
    <lineage>
        <taxon>Bacteria</taxon>
        <taxon>Pseudomonadati</taxon>
        <taxon>Pseudomonadota</taxon>
        <taxon>Gammaproteobacteria</taxon>
        <taxon>Moraxellales</taxon>
        <taxon>Moraxellaceae</taxon>
        <taxon>Psychrobacter</taxon>
    </lineage>
</organism>
<sequence length="505" mass="55511">MKSYLPPFYSLKPLIVASSLIISAGLATLSAHAAPELPSGEHATKDVDITQPIKALDNLSSLKNEKKLDFSIPKFQHFTTSNGVPVIFFQTNQLPIVDVDLRFNAGSARDESIRKNGFGLASMVADLLTKGTKQLDETAFAEATEQLGIELGSAAYKDQFVINLRSLSESDKLDPALKLLSEVLSEPRFEAKVLERSKAQQILGLKQMMQNPSYLANITFNQTLYGSHPYAHSSYGTIDSIPNIQVEDLQRFHDTYLVAQNASLSLTGDLSLQQAKQVAETITKQLNQGKPAPKLPQPTPIKSSKWVHVDYDSDQTSVIIGQQGHSVSVDPTQLQRRSDFSIGNEILAGSGFNSRLMGKIRKELGYTYGIYGSMTAMQAPGPYTIQFSTRNEKADEAIKATLQTVEDTLQQGVTAEEFKLTQESLINSYPMGFSSNAGINGMLGVLNFHKLPDSYITNYIDRVENSSVKQVNKALQETLTPDKFIIVTVGKPNIAKNSELNKLKK</sequence>
<feature type="domain" description="Peptidase M16 C-terminal" evidence="3">
    <location>
        <begin position="243"/>
        <end position="425"/>
    </location>
</feature>
<accession>A0A379LHZ2</accession>
<evidence type="ECO:0000259" key="2">
    <source>
        <dbReference type="Pfam" id="PF00675"/>
    </source>
</evidence>
<keyword evidence="5" id="KW-1185">Reference proteome</keyword>
<dbReference type="Pfam" id="PF05193">
    <property type="entry name" value="Peptidase_M16_C"/>
    <property type="match status" value="1"/>
</dbReference>
<proteinExistence type="predicted"/>
<feature type="chain" id="PRO_5016830340" evidence="1">
    <location>
        <begin position="34"/>
        <end position="505"/>
    </location>
</feature>
<evidence type="ECO:0000259" key="3">
    <source>
        <dbReference type="Pfam" id="PF05193"/>
    </source>
</evidence>
<dbReference type="InterPro" id="IPR011765">
    <property type="entry name" value="Pept_M16_N"/>
</dbReference>
<dbReference type="InterPro" id="IPR011249">
    <property type="entry name" value="Metalloenz_LuxS/M16"/>
</dbReference>
<name>A0A379LHZ2_9GAMM</name>
<keyword evidence="1" id="KW-0732">Signal</keyword>
<dbReference type="Gene3D" id="3.30.830.10">
    <property type="entry name" value="Metalloenzyme, LuxS/M16 peptidase-like"/>
    <property type="match status" value="2"/>
</dbReference>
<feature type="domain" description="Peptidase M16 N-terminal" evidence="2">
    <location>
        <begin position="93"/>
        <end position="228"/>
    </location>
</feature>
<dbReference type="InterPro" id="IPR050361">
    <property type="entry name" value="MPP/UQCRC_Complex"/>
</dbReference>
<evidence type="ECO:0000256" key="1">
    <source>
        <dbReference type="SAM" id="SignalP"/>
    </source>
</evidence>
<dbReference type="EMBL" id="UGVC01000001">
    <property type="protein sequence ID" value="SUD90219.1"/>
    <property type="molecule type" value="Genomic_DNA"/>
</dbReference>
<evidence type="ECO:0000313" key="5">
    <source>
        <dbReference type="Proteomes" id="UP000254123"/>
    </source>
</evidence>
<dbReference type="InterPro" id="IPR007863">
    <property type="entry name" value="Peptidase_M16_C"/>
</dbReference>
<dbReference type="AlphaFoldDB" id="A0A379LHZ2"/>
<dbReference type="PANTHER" id="PTHR11851:SF224">
    <property type="entry name" value="PROCESSING PROTEASE"/>
    <property type="match status" value="1"/>
</dbReference>
<dbReference type="Pfam" id="PF00675">
    <property type="entry name" value="Peptidase_M16"/>
    <property type="match status" value="1"/>
</dbReference>
<evidence type="ECO:0000313" key="4">
    <source>
        <dbReference type="EMBL" id="SUD90219.1"/>
    </source>
</evidence>
<feature type="signal peptide" evidence="1">
    <location>
        <begin position="1"/>
        <end position="33"/>
    </location>
</feature>
<reference evidence="4 5" key="1">
    <citation type="submission" date="2018-06" db="EMBL/GenBank/DDBJ databases">
        <authorList>
            <consortium name="Pathogen Informatics"/>
            <person name="Doyle S."/>
        </authorList>
    </citation>
    <scope>NUCLEOTIDE SEQUENCE [LARGE SCALE GENOMIC DNA]</scope>
    <source>
        <strain evidence="4 5">NCTC10526</strain>
    </source>
</reference>
<dbReference type="Proteomes" id="UP000254123">
    <property type="component" value="Unassembled WGS sequence"/>
</dbReference>
<protein>
    <submittedName>
        <fullName evidence="4">Peptidase M16 inactive domain</fullName>
    </submittedName>
</protein>
<gene>
    <name evidence="4" type="ORF">NCTC10526_00542</name>
</gene>
<dbReference type="GO" id="GO:0046872">
    <property type="term" value="F:metal ion binding"/>
    <property type="evidence" value="ECO:0007669"/>
    <property type="project" value="InterPro"/>
</dbReference>
<dbReference type="SUPFAM" id="SSF63411">
    <property type="entry name" value="LuxS/MPP-like metallohydrolase"/>
    <property type="match status" value="2"/>
</dbReference>
<dbReference type="PANTHER" id="PTHR11851">
    <property type="entry name" value="METALLOPROTEASE"/>
    <property type="match status" value="1"/>
</dbReference>